<dbReference type="CDD" id="cd17725">
    <property type="entry name" value="BRCT_XRCC1_rpt1"/>
    <property type="match status" value="1"/>
</dbReference>
<evidence type="ECO:0000256" key="6">
    <source>
        <dbReference type="SAM" id="MobiDB-lite"/>
    </source>
</evidence>
<dbReference type="PANTHER" id="PTHR11370:SF5">
    <property type="entry name" value="DNA REPAIR PROTEIN XRCC1"/>
    <property type="match status" value="1"/>
</dbReference>
<dbReference type="InterPro" id="IPR036420">
    <property type="entry name" value="BRCT_dom_sf"/>
</dbReference>
<feature type="domain" description="BRCT" evidence="7">
    <location>
        <begin position="103"/>
        <end position="191"/>
    </location>
</feature>
<evidence type="ECO:0000256" key="5">
    <source>
        <dbReference type="ARBA" id="ARBA00023242"/>
    </source>
</evidence>
<dbReference type="InterPro" id="IPR045080">
    <property type="entry name" value="BRCT_XRCC1_rpt1"/>
</dbReference>
<proteinExistence type="predicted"/>
<name>A0ABR2LH38_9ASPA</name>
<evidence type="ECO:0000256" key="3">
    <source>
        <dbReference type="ARBA" id="ARBA00022763"/>
    </source>
</evidence>
<evidence type="ECO:0000256" key="4">
    <source>
        <dbReference type="ARBA" id="ARBA00023204"/>
    </source>
</evidence>
<comment type="caution">
    <text evidence="8">The sequence shown here is derived from an EMBL/GenBank/DDBJ whole genome shotgun (WGS) entry which is preliminary data.</text>
</comment>
<evidence type="ECO:0000256" key="2">
    <source>
        <dbReference type="ARBA" id="ARBA00022737"/>
    </source>
</evidence>
<dbReference type="EMBL" id="JBBWWR010000020">
    <property type="protein sequence ID" value="KAK8940312.1"/>
    <property type="molecule type" value="Genomic_DNA"/>
</dbReference>
<gene>
    <name evidence="8" type="ORF">KSP40_PGU009309</name>
</gene>
<dbReference type="InterPro" id="IPR001357">
    <property type="entry name" value="BRCT_dom"/>
</dbReference>
<evidence type="ECO:0000259" key="7">
    <source>
        <dbReference type="PROSITE" id="PS50172"/>
    </source>
</evidence>
<evidence type="ECO:0000313" key="9">
    <source>
        <dbReference type="Proteomes" id="UP001412067"/>
    </source>
</evidence>
<comment type="subcellular location">
    <subcellularLocation>
        <location evidence="1">Nucleus</location>
    </subcellularLocation>
</comment>
<feature type="region of interest" description="Disordered" evidence="6">
    <location>
        <begin position="46"/>
        <end position="81"/>
    </location>
</feature>
<dbReference type="Pfam" id="PF00533">
    <property type="entry name" value="BRCT"/>
    <property type="match status" value="1"/>
</dbReference>
<keyword evidence="3" id="KW-0227">DNA damage</keyword>
<dbReference type="PROSITE" id="PS50172">
    <property type="entry name" value="BRCT"/>
    <property type="match status" value="1"/>
</dbReference>
<dbReference type="PANTHER" id="PTHR11370">
    <property type="entry name" value="DNA-REPAIR PROTEIN XRCC1"/>
    <property type="match status" value="1"/>
</dbReference>
<keyword evidence="5" id="KW-0539">Nucleus</keyword>
<evidence type="ECO:0000256" key="1">
    <source>
        <dbReference type="ARBA" id="ARBA00004123"/>
    </source>
</evidence>
<reference evidence="8 9" key="1">
    <citation type="journal article" date="2022" name="Nat. Plants">
        <title>Genomes of leafy and leafless Platanthera orchids illuminate the evolution of mycoheterotrophy.</title>
        <authorList>
            <person name="Li M.H."/>
            <person name="Liu K.W."/>
            <person name="Li Z."/>
            <person name="Lu H.C."/>
            <person name="Ye Q.L."/>
            <person name="Zhang D."/>
            <person name="Wang J.Y."/>
            <person name="Li Y.F."/>
            <person name="Zhong Z.M."/>
            <person name="Liu X."/>
            <person name="Yu X."/>
            <person name="Liu D.K."/>
            <person name="Tu X.D."/>
            <person name="Liu B."/>
            <person name="Hao Y."/>
            <person name="Liao X.Y."/>
            <person name="Jiang Y.T."/>
            <person name="Sun W.H."/>
            <person name="Chen J."/>
            <person name="Chen Y.Q."/>
            <person name="Ai Y."/>
            <person name="Zhai J.W."/>
            <person name="Wu S.S."/>
            <person name="Zhou Z."/>
            <person name="Hsiao Y.Y."/>
            <person name="Wu W.L."/>
            <person name="Chen Y.Y."/>
            <person name="Lin Y.F."/>
            <person name="Hsu J.L."/>
            <person name="Li C.Y."/>
            <person name="Wang Z.W."/>
            <person name="Zhao X."/>
            <person name="Zhong W.Y."/>
            <person name="Ma X.K."/>
            <person name="Ma L."/>
            <person name="Huang J."/>
            <person name="Chen G.Z."/>
            <person name="Huang M.Z."/>
            <person name="Huang L."/>
            <person name="Peng D.H."/>
            <person name="Luo Y.B."/>
            <person name="Zou S.Q."/>
            <person name="Chen S.P."/>
            <person name="Lan S."/>
            <person name="Tsai W.C."/>
            <person name="Van de Peer Y."/>
            <person name="Liu Z.J."/>
        </authorList>
    </citation>
    <scope>NUCLEOTIDE SEQUENCE [LARGE SCALE GENOMIC DNA]</scope>
    <source>
        <strain evidence="8">Lor288</strain>
    </source>
</reference>
<feature type="compositionally biased region" description="Polar residues" evidence="6">
    <location>
        <begin position="47"/>
        <end position="63"/>
    </location>
</feature>
<protein>
    <recommendedName>
        <fullName evidence="7">BRCT domain-containing protein</fullName>
    </recommendedName>
</protein>
<sequence length="390" mass="44075">MTSTLCSSHPLPITYPSTGLFQLSHLSILSYFSSLLSFPSHGPHLDSFQQPSPKRSLPSWMSSTEDRKKSQKKQNETSNKILLNNEKEENITSACVAIQNNCDFSKLLEGVVFVLSGFVNPERGTLRAQAVEMGAEYQADWNSGCTLLICAFPNTPKFRQVETDCGTIVSKEWILECYKHKKLVEIERYLMYVGKPWRRSLETSTSLQNPVRLDVKRDRSIKINFSGYKFLHIVVDALTRTIIILRSHDVRMGLTHMTLINLRGNVTCLDVIICSKIIGGALKRQADHLPCLPRVACVLARFRNASVSHREAYRFVKRSLRIKEDNDAMILSGRSDGWLSSVTSGVWRGDVCTKKHDEDGHGHDKTVKIPTRRIPVASSAVVFLFMQLYV</sequence>
<keyword evidence="9" id="KW-1185">Reference proteome</keyword>
<dbReference type="Proteomes" id="UP001412067">
    <property type="component" value="Unassembled WGS sequence"/>
</dbReference>
<evidence type="ECO:0000313" key="8">
    <source>
        <dbReference type="EMBL" id="KAK8940312.1"/>
    </source>
</evidence>
<keyword evidence="2" id="KW-0677">Repeat</keyword>
<organism evidence="8 9">
    <name type="scientific">Platanthera guangdongensis</name>
    <dbReference type="NCBI Taxonomy" id="2320717"/>
    <lineage>
        <taxon>Eukaryota</taxon>
        <taxon>Viridiplantae</taxon>
        <taxon>Streptophyta</taxon>
        <taxon>Embryophyta</taxon>
        <taxon>Tracheophyta</taxon>
        <taxon>Spermatophyta</taxon>
        <taxon>Magnoliopsida</taxon>
        <taxon>Liliopsida</taxon>
        <taxon>Asparagales</taxon>
        <taxon>Orchidaceae</taxon>
        <taxon>Orchidoideae</taxon>
        <taxon>Orchideae</taxon>
        <taxon>Orchidinae</taxon>
        <taxon>Platanthera</taxon>
    </lineage>
</organism>
<keyword evidence="4" id="KW-0234">DNA repair</keyword>
<dbReference type="Gene3D" id="3.40.50.10190">
    <property type="entry name" value="BRCT domain"/>
    <property type="match status" value="1"/>
</dbReference>
<accession>A0ABR2LH38</accession>
<dbReference type="SUPFAM" id="SSF52113">
    <property type="entry name" value="BRCT domain"/>
    <property type="match status" value="1"/>
</dbReference>
<dbReference type="SMART" id="SM00292">
    <property type="entry name" value="BRCT"/>
    <property type="match status" value="1"/>
</dbReference>